<evidence type="ECO:0000259" key="1">
    <source>
        <dbReference type="Pfam" id="PF20009"/>
    </source>
</evidence>
<accession>A0ABX5XYT3</accession>
<feature type="domain" description="GEVED" evidence="1">
    <location>
        <begin position="722"/>
        <end position="794"/>
    </location>
</feature>
<proteinExistence type="predicted"/>
<gene>
    <name evidence="2" type="ORF">TBK1r_62230</name>
</gene>
<sequence length="1169" mass="121909">MIMLQRNRVRHSGSYPISTHRVRRRLGIIEQLESRHLLAGIEVTTLADVVDSGDGVTSLREAILSSVASPDDDTIEFAPALTTAGAATIVLTEGPLVISSAVTIIGPGADLLTIDAGHGIDKQFNTADGHKVFLVDDGDRSVFTKVTLSGLTITGGDTEAASSGGGDAFRFRFGGGIQNSEDLTLQGVHLFRNAAVDGGGLYNERGTVHLFDSTVSGNIAQLIATADDGGFGGGIYSLSNGTVDVRNSTISGNTATMLGGGIAIVGTLNVELSTITDNTAIERGGGIAVIQGSGVVHQSIVSGNESDRDKNLSDGVQILITGDYNVIGSGEMTGGTHDVLTDEPLLGPLADNGGSTPTHAVLAGSPAIDAGDPAMNDSTIPYDQRGVGFGRIFDGDENGTSIIDAGAIELVTAVNRQPTLTLGSNPVAREDSGQYFFARFATFDPGDPSESDQSVLAYHINHIQQPDLFSDPPAIDADGTLTFTPAANAFGFTTLEVTVQDDGGNANGGVDTSEAQELTITITPVNDAPALEAAELPPVSGGAGSQVVPRFITNFDPGAANESGQSVARYIINVTEVTGASGDFFASDPRIDNQGNLSYAVREDILVGSATLQVSVQDDGGTDDGGVDTSVAQTFTLNVVGADFGDAPDTFPVTRAQAGAHHISGTLRLGTQIDSELDGVSSVDASSDNGDDGVLPIASLLGVSGVATTSSFEIIASEAGRLDAWVDYNGDGDWSDAGEQIAIYFAFSAGSNTLSFAVPATAVPGPHAARFRISSAGFLPPTGRADDGEVEDYIETVLDSSLNPEVLVDVLDTQTSILKRQTEIVVTDGTVDLFAAPADQVAALRVLGTDSDETISLDLGALSFSRPLVIDAADGTDTLLVIQSDGELDLTTQQVSLENFSIIDLGDQNANTLVVDLAAERAIAPDDRVIRVAGGDGDAIRFVDREDWRMGPTSIVDGVFLRSALHIGGGNERIDVDLPRPWQNLVLPNDVNNSGGISPTDALAIINELARQRFFNPISRLLVDPLTVTSWPDLYVDSNGDGHLTPRDALLVINELAQMIEGGSVEGESIPSVRSLGIAAAHQAPAFVAREEPSDSENENNERNWLIDTAAATRRFAATATPQVVPHSMSEETLTNGAAIDQLLCEKDFLGSLLATDLKKGQEPFIHNR</sequence>
<dbReference type="Proteomes" id="UP000318081">
    <property type="component" value="Chromosome"/>
</dbReference>
<name>A0ABX5XYT3_9BACT</name>
<reference evidence="2 3" key="1">
    <citation type="submission" date="2019-02" db="EMBL/GenBank/DDBJ databases">
        <title>Deep-cultivation of Planctomycetes and their phenomic and genomic characterization uncovers novel biology.</title>
        <authorList>
            <person name="Wiegand S."/>
            <person name="Jogler M."/>
            <person name="Boedeker C."/>
            <person name="Pinto D."/>
            <person name="Vollmers J."/>
            <person name="Rivas-Marin E."/>
            <person name="Kohn T."/>
            <person name="Peeters S.H."/>
            <person name="Heuer A."/>
            <person name="Rast P."/>
            <person name="Oberbeckmann S."/>
            <person name="Bunk B."/>
            <person name="Jeske O."/>
            <person name="Meyerdierks A."/>
            <person name="Storesund J.E."/>
            <person name="Kallscheuer N."/>
            <person name="Luecker S."/>
            <person name="Lage O.M."/>
            <person name="Pohl T."/>
            <person name="Merkel B.J."/>
            <person name="Hornburger P."/>
            <person name="Mueller R.-W."/>
            <person name="Bruemmer F."/>
            <person name="Labrenz M."/>
            <person name="Spormann A.M."/>
            <person name="Op den Camp H."/>
            <person name="Overmann J."/>
            <person name="Amann R."/>
            <person name="Jetten M.S.M."/>
            <person name="Mascher T."/>
            <person name="Medema M.H."/>
            <person name="Devos D.P."/>
            <person name="Kaster A.-K."/>
            <person name="Ovreas L."/>
            <person name="Rohde M."/>
            <person name="Galperin M.Y."/>
            <person name="Jogler C."/>
        </authorList>
    </citation>
    <scope>NUCLEOTIDE SEQUENCE [LARGE SCALE GENOMIC DNA]</scope>
    <source>
        <strain evidence="2 3">TBK1r</strain>
    </source>
</reference>
<dbReference type="InterPro" id="IPR059226">
    <property type="entry name" value="Choice_anch_Q_dom"/>
</dbReference>
<dbReference type="NCBIfam" id="NF041518">
    <property type="entry name" value="choice_anch_Q"/>
    <property type="match status" value="1"/>
</dbReference>
<dbReference type="Pfam" id="PF20009">
    <property type="entry name" value="GEVED"/>
    <property type="match status" value="1"/>
</dbReference>
<dbReference type="InterPro" id="IPR045474">
    <property type="entry name" value="GEVED"/>
</dbReference>
<dbReference type="Pfam" id="PF00404">
    <property type="entry name" value="Dockerin_1"/>
    <property type="match status" value="1"/>
</dbReference>
<organism evidence="2 3">
    <name type="scientific">Stieleria magnilauensis</name>
    <dbReference type="NCBI Taxonomy" id="2527963"/>
    <lineage>
        <taxon>Bacteria</taxon>
        <taxon>Pseudomonadati</taxon>
        <taxon>Planctomycetota</taxon>
        <taxon>Planctomycetia</taxon>
        <taxon>Pirellulales</taxon>
        <taxon>Pirellulaceae</taxon>
        <taxon>Stieleria</taxon>
    </lineage>
</organism>
<evidence type="ECO:0000313" key="3">
    <source>
        <dbReference type="Proteomes" id="UP000318081"/>
    </source>
</evidence>
<dbReference type="InterPro" id="IPR002105">
    <property type="entry name" value="Dockerin_1_rpt"/>
</dbReference>
<dbReference type="SUPFAM" id="SSF51126">
    <property type="entry name" value="Pectin lyase-like"/>
    <property type="match status" value="1"/>
</dbReference>
<protein>
    <recommendedName>
        <fullName evidence="1">GEVED domain-containing protein</fullName>
    </recommendedName>
</protein>
<dbReference type="EMBL" id="CP036432">
    <property type="protein sequence ID" value="QDV87194.1"/>
    <property type="molecule type" value="Genomic_DNA"/>
</dbReference>
<keyword evidence="3" id="KW-1185">Reference proteome</keyword>
<dbReference type="InterPro" id="IPR011050">
    <property type="entry name" value="Pectin_lyase_fold/virulence"/>
</dbReference>
<evidence type="ECO:0000313" key="2">
    <source>
        <dbReference type="EMBL" id="QDV87194.1"/>
    </source>
</evidence>